<dbReference type="Pfam" id="PF18147">
    <property type="entry name" value="Suv3_C_1"/>
    <property type="match status" value="1"/>
</dbReference>
<keyword evidence="7 14" id="KW-0347">Helicase</keyword>
<keyword evidence="5" id="KW-0547">Nucleotide-binding</keyword>
<dbReference type="RefSeq" id="XP_070881160.1">
    <property type="nucleotide sequence ID" value="XM_071027173.1"/>
</dbReference>
<keyword evidence="15" id="KW-1185">Reference proteome</keyword>
<keyword evidence="9" id="KW-0809">Transit peptide</keyword>
<evidence type="ECO:0000256" key="10">
    <source>
        <dbReference type="ARBA" id="ARBA00023128"/>
    </source>
</evidence>
<dbReference type="GeneID" id="98142245"/>
<keyword evidence="8" id="KW-0067">ATP-binding</keyword>
<dbReference type="Proteomes" id="UP001610432">
    <property type="component" value="Unassembled WGS sequence"/>
</dbReference>
<dbReference type="InterPro" id="IPR001650">
    <property type="entry name" value="Helicase_C-like"/>
</dbReference>
<gene>
    <name evidence="14" type="ORF">BJX67DRAFT_312952</name>
</gene>
<evidence type="ECO:0000256" key="1">
    <source>
        <dbReference type="ARBA" id="ARBA00001936"/>
    </source>
</evidence>
<evidence type="ECO:0000256" key="2">
    <source>
        <dbReference type="ARBA" id="ARBA00001946"/>
    </source>
</evidence>
<comment type="cofactor">
    <cofactor evidence="2">
        <name>Mg(2+)</name>
        <dbReference type="ChEBI" id="CHEBI:18420"/>
    </cofactor>
</comment>
<comment type="cofactor">
    <cofactor evidence="1">
        <name>Mn(2+)</name>
        <dbReference type="ChEBI" id="CHEBI:29035"/>
    </cofactor>
</comment>
<sequence>MQPWTGQGNQRLFHVLQAPLCLRTRTFTTTSALQRTRPAKKSELVERRKNKQQPVTNHNFESVPRSMRKRLATTEFPGIVTTTLRGLKEDYTPRGPDDAESWAKFERFVLNACKADDRRSRDNLGSLLQLKGTLQTAFLKHGIAGLRSELEFLQYSHHLSAQYSEPNLQQQKKVADLRYPAEWYPQARATQRTIHLHVGPTNSGKTYHALKRLEASKNGFYAGPLRLLAQEVYHRFQSSGIPCSLVTGDDVKFPEGQTSVIVSKTVEMVDLGHTYDVGVIDEIQMIADPKRGWAWTRALLGSRVTELHLCGESRVVPLIRELAALTGDLLEIHRYERLNPLKAMNQSLKGDLTKLEKGDCVVSFSRLGIHALKASIEKTTGRRAAIVYGGLPAEIRTQQASLFNDPDNDYDFLVASDAIGMGLNLSCKRIIFETLVKRVPSGLTRLTVPQIKQIAGRAGRYRSAAQHNNGGNHSQNDRSNVGYVTSMEEVDLPYIRQALGVEPPPLTAAGIIPPDSVFEKFAAYFPQNVSLEYLVKRLCEVSQVHPLFFMCDPDAQVENAEVIDSVSGLRIADQLTFMAAPIHSRDVSGREIAIAFAQCVAEHTNGRLLDIPDLNLEILEEPVSGNKTYLHELEALHRSVILYTWLSFRFGGVFTDRTLAFHVKELVEERMVRALTEFSENKKLRKSASLHRQIALQKQSLERKQLLSEAEALGLSEDLNDSEETSASVELGTSDGFDTSENEEPTETDSADDNDYGAAPEPRADGNEYGAPPEPRAYGENPFAIQR</sequence>
<dbReference type="GO" id="GO:0004386">
    <property type="term" value="F:helicase activity"/>
    <property type="evidence" value="ECO:0007669"/>
    <property type="project" value="UniProtKB-KW"/>
</dbReference>
<dbReference type="PROSITE" id="PS51194">
    <property type="entry name" value="HELICASE_CTER"/>
    <property type="match status" value="1"/>
</dbReference>
<evidence type="ECO:0000313" key="14">
    <source>
        <dbReference type="EMBL" id="KAL2861266.1"/>
    </source>
</evidence>
<dbReference type="EC" id="3.6.4.13" evidence="4"/>
<keyword evidence="10" id="KW-0496">Mitochondrion</keyword>
<name>A0ABR4LA40_9EURO</name>
<dbReference type="SMART" id="SM00490">
    <property type="entry name" value="HELICc"/>
    <property type="match status" value="1"/>
</dbReference>
<dbReference type="PANTHER" id="PTHR12131:SF1">
    <property type="entry name" value="ATP-DEPENDENT RNA HELICASE SUPV3L1, MITOCHONDRIAL-RELATED"/>
    <property type="match status" value="1"/>
</dbReference>
<dbReference type="Gene3D" id="1.20.58.1080">
    <property type="match status" value="1"/>
</dbReference>
<feature type="compositionally biased region" description="Acidic residues" evidence="12">
    <location>
        <begin position="738"/>
        <end position="755"/>
    </location>
</feature>
<dbReference type="Pfam" id="PF12513">
    <property type="entry name" value="SUV3_C"/>
    <property type="match status" value="1"/>
</dbReference>
<evidence type="ECO:0000313" key="15">
    <source>
        <dbReference type="Proteomes" id="UP001610432"/>
    </source>
</evidence>
<comment type="caution">
    <text evidence="14">The sequence shown here is derived from an EMBL/GenBank/DDBJ whole genome shotgun (WGS) entry which is preliminary data.</text>
</comment>
<dbReference type="InterPro" id="IPR027417">
    <property type="entry name" value="P-loop_NTPase"/>
</dbReference>
<dbReference type="Pfam" id="PF00271">
    <property type="entry name" value="Helicase_C"/>
    <property type="match status" value="1"/>
</dbReference>
<dbReference type="Gene3D" id="3.40.50.300">
    <property type="entry name" value="P-loop containing nucleotide triphosphate hydrolases"/>
    <property type="match status" value="2"/>
</dbReference>
<dbReference type="InterPro" id="IPR055206">
    <property type="entry name" value="DEXQc_SUV3"/>
</dbReference>
<evidence type="ECO:0000256" key="9">
    <source>
        <dbReference type="ARBA" id="ARBA00022946"/>
    </source>
</evidence>
<evidence type="ECO:0000256" key="3">
    <source>
        <dbReference type="ARBA" id="ARBA00004173"/>
    </source>
</evidence>
<dbReference type="SUPFAM" id="SSF52540">
    <property type="entry name" value="P-loop containing nucleoside triphosphate hydrolases"/>
    <property type="match status" value="1"/>
</dbReference>
<dbReference type="InterPro" id="IPR041082">
    <property type="entry name" value="Suv3_C_1"/>
</dbReference>
<dbReference type="EMBL" id="JBFXLQ010000072">
    <property type="protein sequence ID" value="KAL2861266.1"/>
    <property type="molecule type" value="Genomic_DNA"/>
</dbReference>
<protein>
    <recommendedName>
        <fullName evidence="4">RNA helicase</fullName>
        <ecNumber evidence="4">3.6.4.13</ecNumber>
    </recommendedName>
</protein>
<evidence type="ECO:0000256" key="11">
    <source>
        <dbReference type="ARBA" id="ARBA00047984"/>
    </source>
</evidence>
<feature type="region of interest" description="Disordered" evidence="12">
    <location>
        <begin position="715"/>
        <end position="787"/>
    </location>
</feature>
<keyword evidence="6" id="KW-0378">Hydrolase</keyword>
<comment type="catalytic activity">
    <reaction evidence="11">
        <text>ATP + H2O = ADP + phosphate + H(+)</text>
        <dbReference type="Rhea" id="RHEA:13065"/>
        <dbReference type="ChEBI" id="CHEBI:15377"/>
        <dbReference type="ChEBI" id="CHEBI:15378"/>
        <dbReference type="ChEBI" id="CHEBI:30616"/>
        <dbReference type="ChEBI" id="CHEBI:43474"/>
        <dbReference type="ChEBI" id="CHEBI:456216"/>
        <dbReference type="EC" id="3.6.4.13"/>
    </reaction>
</comment>
<evidence type="ECO:0000259" key="13">
    <source>
        <dbReference type="PROSITE" id="PS51194"/>
    </source>
</evidence>
<evidence type="ECO:0000256" key="12">
    <source>
        <dbReference type="SAM" id="MobiDB-lite"/>
    </source>
</evidence>
<feature type="region of interest" description="Disordered" evidence="12">
    <location>
        <begin position="33"/>
        <end position="64"/>
    </location>
</feature>
<evidence type="ECO:0000256" key="5">
    <source>
        <dbReference type="ARBA" id="ARBA00022741"/>
    </source>
</evidence>
<accession>A0ABR4LA40</accession>
<evidence type="ECO:0000256" key="7">
    <source>
        <dbReference type="ARBA" id="ARBA00022806"/>
    </source>
</evidence>
<dbReference type="Gene3D" id="1.20.272.40">
    <property type="match status" value="1"/>
</dbReference>
<evidence type="ECO:0000256" key="8">
    <source>
        <dbReference type="ARBA" id="ARBA00022840"/>
    </source>
</evidence>
<dbReference type="Pfam" id="PF22527">
    <property type="entry name" value="DEXQc_Suv3"/>
    <property type="match status" value="1"/>
</dbReference>
<proteinExistence type="predicted"/>
<comment type="subcellular location">
    <subcellularLocation>
        <location evidence="3">Mitochondrion</location>
    </subcellularLocation>
</comment>
<reference evidence="14 15" key="1">
    <citation type="submission" date="2024-07" db="EMBL/GenBank/DDBJ databases">
        <title>Section-level genome sequencing and comparative genomics of Aspergillus sections Usti and Cavernicolus.</title>
        <authorList>
            <consortium name="Lawrence Berkeley National Laboratory"/>
            <person name="Nybo J.L."/>
            <person name="Vesth T.C."/>
            <person name="Theobald S."/>
            <person name="Frisvad J.C."/>
            <person name="Larsen T.O."/>
            <person name="Kjaerboelling I."/>
            <person name="Rothschild-Mancinelli K."/>
            <person name="Lyhne E.K."/>
            <person name="Kogle M.E."/>
            <person name="Barry K."/>
            <person name="Clum A."/>
            <person name="Na H."/>
            <person name="Ledsgaard L."/>
            <person name="Lin J."/>
            <person name="Lipzen A."/>
            <person name="Kuo A."/>
            <person name="Riley R."/>
            <person name="Mondo S."/>
            <person name="Labutti K."/>
            <person name="Haridas S."/>
            <person name="Pangalinan J."/>
            <person name="Salamov A.A."/>
            <person name="Simmons B.A."/>
            <person name="Magnuson J.K."/>
            <person name="Chen J."/>
            <person name="Drula E."/>
            <person name="Henrissat B."/>
            <person name="Wiebenga A."/>
            <person name="Lubbers R.J."/>
            <person name="Gomes A.C."/>
            <person name="Macurrencykelacurrency M.R."/>
            <person name="Stajich J."/>
            <person name="Grigoriev I.V."/>
            <person name="Mortensen U.H."/>
            <person name="De Vries R.P."/>
            <person name="Baker S.E."/>
            <person name="Andersen M.R."/>
        </authorList>
    </citation>
    <scope>NUCLEOTIDE SEQUENCE [LARGE SCALE GENOMIC DNA]</scope>
    <source>
        <strain evidence="14 15">CBS 449.75</strain>
    </source>
</reference>
<dbReference type="PANTHER" id="PTHR12131">
    <property type="entry name" value="ATP-DEPENDENT RNA AND DNA HELICASE"/>
    <property type="match status" value="1"/>
</dbReference>
<evidence type="ECO:0000256" key="4">
    <source>
        <dbReference type="ARBA" id="ARBA00012552"/>
    </source>
</evidence>
<dbReference type="InterPro" id="IPR022192">
    <property type="entry name" value="SUV3_C"/>
</dbReference>
<dbReference type="CDD" id="cd17913">
    <property type="entry name" value="DEXQc_Suv3"/>
    <property type="match status" value="1"/>
</dbReference>
<dbReference type="InterPro" id="IPR044774">
    <property type="entry name" value="Suv3_DEXQc"/>
</dbReference>
<organism evidence="14 15">
    <name type="scientific">Aspergillus lucknowensis</name>
    <dbReference type="NCBI Taxonomy" id="176173"/>
    <lineage>
        <taxon>Eukaryota</taxon>
        <taxon>Fungi</taxon>
        <taxon>Dikarya</taxon>
        <taxon>Ascomycota</taxon>
        <taxon>Pezizomycotina</taxon>
        <taxon>Eurotiomycetes</taxon>
        <taxon>Eurotiomycetidae</taxon>
        <taxon>Eurotiales</taxon>
        <taxon>Aspergillaceae</taxon>
        <taxon>Aspergillus</taxon>
        <taxon>Aspergillus subgen. Nidulantes</taxon>
    </lineage>
</organism>
<dbReference type="InterPro" id="IPR050699">
    <property type="entry name" value="RNA-DNA_Helicase"/>
</dbReference>
<feature type="domain" description="Helicase C-terminal" evidence="13">
    <location>
        <begin position="347"/>
        <end position="512"/>
    </location>
</feature>
<dbReference type="CDD" id="cd18805">
    <property type="entry name" value="SF2_C_suv3"/>
    <property type="match status" value="1"/>
</dbReference>
<evidence type="ECO:0000256" key="6">
    <source>
        <dbReference type="ARBA" id="ARBA00022801"/>
    </source>
</evidence>